<evidence type="ECO:0000313" key="11">
    <source>
        <dbReference type="Proteomes" id="UP000444721"/>
    </source>
</evidence>
<dbReference type="GO" id="GO:0032217">
    <property type="term" value="F:riboflavin transmembrane transporter activity"/>
    <property type="evidence" value="ECO:0007669"/>
    <property type="project" value="InterPro"/>
</dbReference>
<dbReference type="InterPro" id="IPR009357">
    <property type="entry name" value="Riboflavin_transptr"/>
</dbReference>
<dbReference type="RefSeq" id="XP_044568895.1">
    <property type="nucleotide sequence ID" value="XM_044711095.1"/>
</dbReference>
<dbReference type="SUPFAM" id="SSF103473">
    <property type="entry name" value="MFS general substrate transporter"/>
    <property type="match status" value="1"/>
</dbReference>
<evidence type="ECO:0000313" key="10">
    <source>
        <dbReference type="EMBL" id="KAF0984182.1"/>
    </source>
</evidence>
<name>A0A6A5CAY8_NAEFO</name>
<feature type="transmembrane region" description="Helical" evidence="9">
    <location>
        <begin position="582"/>
        <end position="603"/>
    </location>
</feature>
<dbReference type="GO" id="GO:0005886">
    <property type="term" value="C:plasma membrane"/>
    <property type="evidence" value="ECO:0007669"/>
    <property type="project" value="UniProtKB-SubCell"/>
</dbReference>
<accession>A0A6A5CAY8</accession>
<evidence type="ECO:0000256" key="7">
    <source>
        <dbReference type="ARBA" id="ARBA00022989"/>
    </source>
</evidence>
<evidence type="ECO:0000256" key="9">
    <source>
        <dbReference type="SAM" id="Phobius"/>
    </source>
</evidence>
<keyword evidence="8 9" id="KW-0472">Membrane</keyword>
<dbReference type="InterPro" id="IPR036259">
    <property type="entry name" value="MFS_trans_sf"/>
</dbReference>
<evidence type="ECO:0000256" key="1">
    <source>
        <dbReference type="ARBA" id="ARBA00000215"/>
    </source>
</evidence>
<evidence type="ECO:0000256" key="8">
    <source>
        <dbReference type="ARBA" id="ARBA00023136"/>
    </source>
</evidence>
<evidence type="ECO:0000256" key="2">
    <source>
        <dbReference type="ARBA" id="ARBA00004651"/>
    </source>
</evidence>
<feature type="transmembrane region" description="Helical" evidence="9">
    <location>
        <begin position="424"/>
        <end position="443"/>
    </location>
</feature>
<dbReference type="Pfam" id="PF06237">
    <property type="entry name" value="SLC52_ribofla_tr"/>
    <property type="match status" value="3"/>
</dbReference>
<protein>
    <submittedName>
        <fullName evidence="10">Uncharacterized protein</fullName>
    </submittedName>
</protein>
<comment type="catalytic activity">
    <reaction evidence="1">
        <text>riboflavin(in) = riboflavin(out)</text>
        <dbReference type="Rhea" id="RHEA:35015"/>
        <dbReference type="ChEBI" id="CHEBI:57986"/>
    </reaction>
</comment>
<feature type="transmembrane region" description="Helical" evidence="9">
    <location>
        <begin position="140"/>
        <end position="160"/>
    </location>
</feature>
<feature type="transmembrane region" description="Helical" evidence="9">
    <location>
        <begin position="293"/>
        <end position="317"/>
    </location>
</feature>
<feature type="transmembrane region" description="Helical" evidence="9">
    <location>
        <begin position="329"/>
        <end position="353"/>
    </location>
</feature>
<keyword evidence="5" id="KW-1003">Cell membrane</keyword>
<comment type="similarity">
    <text evidence="3">Belongs to the riboflavin transporter family.</text>
</comment>
<dbReference type="OMA" id="NFFIAMF"/>
<feature type="transmembrane region" description="Helical" evidence="9">
    <location>
        <begin position="450"/>
        <end position="470"/>
    </location>
</feature>
<feature type="transmembrane region" description="Helical" evidence="9">
    <location>
        <begin position="264"/>
        <end position="286"/>
    </location>
</feature>
<feature type="transmembrane region" description="Helical" evidence="9">
    <location>
        <begin position="381"/>
        <end position="412"/>
    </location>
</feature>
<dbReference type="Proteomes" id="UP000444721">
    <property type="component" value="Unassembled WGS sequence"/>
</dbReference>
<comment type="subcellular location">
    <subcellularLocation>
        <location evidence="2">Cell membrane</location>
        <topology evidence="2">Multi-pass membrane protein</topology>
    </subcellularLocation>
</comment>
<dbReference type="EMBL" id="VFQX01000003">
    <property type="protein sequence ID" value="KAF0984182.1"/>
    <property type="molecule type" value="Genomic_DNA"/>
</dbReference>
<dbReference type="VEuPathDB" id="AmoebaDB:FDP41_007359"/>
<sequence>MEDPSSMTTATHACIELQNCTSIHHDEGGQCSLVESNQTPTTENTSSEIRNDHHHENEAHTHDMTPLPQLQPLSSYNVEIDEASQQHAWNLEFSVLKKQPETTTEKQIHVLQHALEEEQMTKYKMQQFLRKYCVSFPNPVVYVLVIVFGLSSWIAVNGIYSEIPILGTTLPEGYAIAVDMNLSLQLANIVPFLYFVLMVFRRAYNFIRQKKKLENSQVDEQNAPTHVQQFEWIDTIGIISLLVIGIVTLILMSFLWNIQVSGRSWPFLILTFFIGVCDCTSTLLFYPFVLHFTYAYTSALLIGESLTGLVASVISIIQMPTDKILLFPFWVFCVILAVITCLSLVAYCLLRFLPYCKRELRREFDTLAEEKKKKILMKKPILTWSTVRLLLFQSFLSFTENGLIVSILPYVFQNYRHHGTLLRYSITFGMIIAPIASGVAYLVQFYNFFIAMFAHLGWIIGAGFLFFIALNNPNPPLKHSEGFGAFLVLLTLLTRALISFTKTKEFLTCHERIEKEDNEIFLKLSKAEQQQSREQITTMAASQEGLENGLTPLNSSIRRTDESSHQHTFWLNMKQVLDLNPFRLAGFGIQLGALLATIIVKALQESHYFG</sequence>
<keyword evidence="4" id="KW-0813">Transport</keyword>
<gene>
    <name evidence="10" type="ORF">FDP41_007359</name>
</gene>
<keyword evidence="11" id="KW-1185">Reference proteome</keyword>
<dbReference type="PANTHER" id="PTHR12929">
    <property type="entry name" value="SOLUTE CARRIER FAMILY 52"/>
    <property type="match status" value="1"/>
</dbReference>
<feature type="transmembrane region" description="Helical" evidence="9">
    <location>
        <begin position="482"/>
        <end position="498"/>
    </location>
</feature>
<comment type="caution">
    <text evidence="10">The sequence shown here is derived from an EMBL/GenBank/DDBJ whole genome shotgun (WGS) entry which is preliminary data.</text>
</comment>
<reference evidence="10 11" key="1">
    <citation type="journal article" date="2019" name="Sci. Rep.">
        <title>Nanopore sequencing improves the draft genome of the human pathogenic amoeba Naegleria fowleri.</title>
        <authorList>
            <person name="Liechti N."/>
            <person name="Schurch N."/>
            <person name="Bruggmann R."/>
            <person name="Wittwer M."/>
        </authorList>
    </citation>
    <scope>NUCLEOTIDE SEQUENCE [LARGE SCALE GENOMIC DNA]</scope>
    <source>
        <strain evidence="10 11">ATCC 30894</strain>
    </source>
</reference>
<dbReference type="VEuPathDB" id="AmoebaDB:NF0000210"/>
<evidence type="ECO:0000256" key="5">
    <source>
        <dbReference type="ARBA" id="ARBA00022475"/>
    </source>
</evidence>
<feature type="transmembrane region" description="Helical" evidence="9">
    <location>
        <begin position="180"/>
        <end position="200"/>
    </location>
</feature>
<evidence type="ECO:0000256" key="6">
    <source>
        <dbReference type="ARBA" id="ARBA00022692"/>
    </source>
</evidence>
<dbReference type="VEuPathDB" id="AmoebaDB:NfTy_002560"/>
<dbReference type="AlphaFoldDB" id="A0A6A5CAY8"/>
<proteinExistence type="inferred from homology"/>
<evidence type="ECO:0000256" key="4">
    <source>
        <dbReference type="ARBA" id="ARBA00022448"/>
    </source>
</evidence>
<dbReference type="GeneID" id="68114577"/>
<organism evidence="10 11">
    <name type="scientific">Naegleria fowleri</name>
    <name type="common">Brain eating amoeba</name>
    <dbReference type="NCBI Taxonomy" id="5763"/>
    <lineage>
        <taxon>Eukaryota</taxon>
        <taxon>Discoba</taxon>
        <taxon>Heterolobosea</taxon>
        <taxon>Tetramitia</taxon>
        <taxon>Eutetramitia</taxon>
        <taxon>Vahlkampfiidae</taxon>
        <taxon>Naegleria</taxon>
    </lineage>
</organism>
<keyword evidence="7 9" id="KW-1133">Transmembrane helix</keyword>
<dbReference type="OrthoDB" id="9995836at2759"/>
<feature type="transmembrane region" description="Helical" evidence="9">
    <location>
        <begin position="236"/>
        <end position="258"/>
    </location>
</feature>
<keyword evidence="6 9" id="KW-0812">Transmembrane</keyword>
<evidence type="ECO:0000256" key="3">
    <source>
        <dbReference type="ARBA" id="ARBA00006366"/>
    </source>
</evidence>